<evidence type="ECO:0000313" key="3">
    <source>
        <dbReference type="Proteomes" id="UP000267096"/>
    </source>
</evidence>
<sequence length="155" mass="16874">MDQFGAISGSERAVDVPAPLLSLPPRPPARIPSKPQSRPPPPPYNVKTNKSSAQTSSNKAPPPPYPGRSATPNSNADSDFVSQTSSVPKFSRKPCATPAVVVGEGERRETIRDKEERQEKAMSVYENVDSNEQLPVKGVNLWYEYGSWELTPAQA</sequence>
<dbReference type="WBParaSite" id="ASIM_0000318801-mRNA-1">
    <property type="protein sequence ID" value="ASIM_0000318801-mRNA-1"/>
    <property type="gene ID" value="ASIM_0000318801"/>
</dbReference>
<feature type="region of interest" description="Disordered" evidence="1">
    <location>
        <begin position="1"/>
        <end position="98"/>
    </location>
</feature>
<reference evidence="2 3" key="2">
    <citation type="submission" date="2018-11" db="EMBL/GenBank/DDBJ databases">
        <authorList>
            <consortium name="Pathogen Informatics"/>
        </authorList>
    </citation>
    <scope>NUCLEOTIDE SEQUENCE [LARGE SCALE GENOMIC DNA]</scope>
</reference>
<feature type="compositionally biased region" description="Polar residues" evidence="1">
    <location>
        <begin position="70"/>
        <end position="88"/>
    </location>
</feature>
<dbReference type="OrthoDB" id="10254988at2759"/>
<evidence type="ECO:0000313" key="2">
    <source>
        <dbReference type="EMBL" id="VDK21040.1"/>
    </source>
</evidence>
<name>A0A0M3J6K1_ANISI</name>
<accession>A0A0M3J6K1</accession>
<evidence type="ECO:0000313" key="4">
    <source>
        <dbReference type="WBParaSite" id="ASIM_0000318801-mRNA-1"/>
    </source>
</evidence>
<proteinExistence type="predicted"/>
<dbReference type="EMBL" id="UYRR01004429">
    <property type="protein sequence ID" value="VDK21040.1"/>
    <property type="molecule type" value="Genomic_DNA"/>
</dbReference>
<feature type="compositionally biased region" description="Polar residues" evidence="1">
    <location>
        <begin position="46"/>
        <end position="59"/>
    </location>
</feature>
<organism evidence="4">
    <name type="scientific">Anisakis simplex</name>
    <name type="common">Herring worm</name>
    <dbReference type="NCBI Taxonomy" id="6269"/>
    <lineage>
        <taxon>Eukaryota</taxon>
        <taxon>Metazoa</taxon>
        <taxon>Ecdysozoa</taxon>
        <taxon>Nematoda</taxon>
        <taxon>Chromadorea</taxon>
        <taxon>Rhabditida</taxon>
        <taxon>Spirurina</taxon>
        <taxon>Ascaridomorpha</taxon>
        <taxon>Ascaridoidea</taxon>
        <taxon>Anisakidae</taxon>
        <taxon>Anisakis</taxon>
        <taxon>Anisakis simplex complex</taxon>
    </lineage>
</organism>
<dbReference type="AlphaFoldDB" id="A0A0M3J6K1"/>
<dbReference type="Proteomes" id="UP000267096">
    <property type="component" value="Unassembled WGS sequence"/>
</dbReference>
<protein>
    <submittedName>
        <fullName evidence="4">Vegetative cell wall protein gp1-like</fullName>
    </submittedName>
</protein>
<gene>
    <name evidence="2" type="ORF">ASIM_LOCUS3033</name>
</gene>
<reference evidence="4" key="1">
    <citation type="submission" date="2017-02" db="UniProtKB">
        <authorList>
            <consortium name="WormBaseParasite"/>
        </authorList>
    </citation>
    <scope>IDENTIFICATION</scope>
</reference>
<evidence type="ECO:0000256" key="1">
    <source>
        <dbReference type="SAM" id="MobiDB-lite"/>
    </source>
</evidence>
<keyword evidence="3" id="KW-1185">Reference proteome</keyword>